<keyword evidence="3" id="KW-1185">Reference proteome</keyword>
<accession>A0ABQ4WH24</accession>
<dbReference type="EMBL" id="BQNB010008636">
    <property type="protein sequence ID" value="GJS52164.1"/>
    <property type="molecule type" value="Genomic_DNA"/>
</dbReference>
<feature type="compositionally biased region" description="Acidic residues" evidence="1">
    <location>
        <begin position="311"/>
        <end position="322"/>
    </location>
</feature>
<gene>
    <name evidence="2" type="ORF">Tco_0625526</name>
</gene>
<evidence type="ECO:0000313" key="2">
    <source>
        <dbReference type="EMBL" id="GJS52164.1"/>
    </source>
</evidence>
<name>A0ABQ4WH24_9ASTR</name>
<reference evidence="2" key="2">
    <citation type="submission" date="2022-01" db="EMBL/GenBank/DDBJ databases">
        <authorList>
            <person name="Yamashiro T."/>
            <person name="Shiraishi A."/>
            <person name="Satake H."/>
            <person name="Nakayama K."/>
        </authorList>
    </citation>
    <scope>NUCLEOTIDE SEQUENCE</scope>
</reference>
<dbReference type="Proteomes" id="UP001151760">
    <property type="component" value="Unassembled WGS sequence"/>
</dbReference>
<feature type="region of interest" description="Disordered" evidence="1">
    <location>
        <begin position="284"/>
        <end position="322"/>
    </location>
</feature>
<organism evidence="2 3">
    <name type="scientific">Tanacetum coccineum</name>
    <dbReference type="NCBI Taxonomy" id="301880"/>
    <lineage>
        <taxon>Eukaryota</taxon>
        <taxon>Viridiplantae</taxon>
        <taxon>Streptophyta</taxon>
        <taxon>Embryophyta</taxon>
        <taxon>Tracheophyta</taxon>
        <taxon>Spermatophyta</taxon>
        <taxon>Magnoliopsida</taxon>
        <taxon>eudicotyledons</taxon>
        <taxon>Gunneridae</taxon>
        <taxon>Pentapetalae</taxon>
        <taxon>asterids</taxon>
        <taxon>campanulids</taxon>
        <taxon>Asterales</taxon>
        <taxon>Asteraceae</taxon>
        <taxon>Asteroideae</taxon>
        <taxon>Anthemideae</taxon>
        <taxon>Anthemidinae</taxon>
        <taxon>Tanacetum</taxon>
    </lineage>
</organism>
<reference evidence="2" key="1">
    <citation type="journal article" date="2022" name="Int. J. Mol. Sci.">
        <title>Draft Genome of Tanacetum Coccineum: Genomic Comparison of Closely Related Tanacetum-Family Plants.</title>
        <authorList>
            <person name="Yamashiro T."/>
            <person name="Shiraishi A."/>
            <person name="Nakayama K."/>
            <person name="Satake H."/>
        </authorList>
    </citation>
    <scope>NUCLEOTIDE SEQUENCE</scope>
</reference>
<evidence type="ECO:0008006" key="4">
    <source>
        <dbReference type="Google" id="ProtNLM"/>
    </source>
</evidence>
<proteinExistence type="predicted"/>
<evidence type="ECO:0000313" key="3">
    <source>
        <dbReference type="Proteomes" id="UP001151760"/>
    </source>
</evidence>
<feature type="compositionally biased region" description="Polar residues" evidence="1">
    <location>
        <begin position="246"/>
        <end position="258"/>
    </location>
</feature>
<comment type="caution">
    <text evidence="2">The sequence shown here is derived from an EMBL/GenBank/DDBJ whole genome shotgun (WGS) entry which is preliminary data.</text>
</comment>
<feature type="region of interest" description="Disordered" evidence="1">
    <location>
        <begin position="238"/>
        <end position="258"/>
    </location>
</feature>
<evidence type="ECO:0000256" key="1">
    <source>
        <dbReference type="SAM" id="MobiDB-lite"/>
    </source>
</evidence>
<sequence>MPRRIDTAVRDEIKVLRRERLAYEQESMETRQALTRFEAYCRALEARVTVLETEALEVEDTWLAVPSSLVMIVVLCSITTALAACDATRNGDDSHTSGMGARRPMQVAHECTYPDFLKCQPLNFKGTKGVVRLTQWFEKIESVYSISNCTVACRSNLLRVPARKCLLTCGTPVKPTTPESCHTMHGRTLKKIMTRPNRPRGEIKKLEFEMCNLKVKEESNKVEKYVGGLPDMIHGKKAKNKRKLDNNNQAQQQLPKRQNVVQAYATGTGERKEYAGTLPLSDCPKLKNGNQARGTETRGRVFALVGGETNQDLDDKEDNTNA</sequence>
<protein>
    <recommendedName>
        <fullName evidence="4">Reverse transcriptase domain-containing protein</fullName>
    </recommendedName>
</protein>